<organism evidence="1 2">
    <name type="scientific">Scleroderma citrinum Foug A</name>
    <dbReference type="NCBI Taxonomy" id="1036808"/>
    <lineage>
        <taxon>Eukaryota</taxon>
        <taxon>Fungi</taxon>
        <taxon>Dikarya</taxon>
        <taxon>Basidiomycota</taxon>
        <taxon>Agaricomycotina</taxon>
        <taxon>Agaricomycetes</taxon>
        <taxon>Agaricomycetidae</taxon>
        <taxon>Boletales</taxon>
        <taxon>Sclerodermatineae</taxon>
        <taxon>Sclerodermataceae</taxon>
        <taxon>Scleroderma</taxon>
    </lineage>
</organism>
<dbReference type="EMBL" id="KN822004">
    <property type="protein sequence ID" value="KIM70869.1"/>
    <property type="molecule type" value="Genomic_DNA"/>
</dbReference>
<dbReference type="InParanoid" id="A0A0C3ERX2"/>
<evidence type="ECO:0000313" key="2">
    <source>
        <dbReference type="Proteomes" id="UP000053989"/>
    </source>
</evidence>
<dbReference type="HOGENOM" id="CLU_2723646_0_0_1"/>
<reference evidence="1 2" key="1">
    <citation type="submission" date="2014-04" db="EMBL/GenBank/DDBJ databases">
        <authorList>
            <consortium name="DOE Joint Genome Institute"/>
            <person name="Kuo A."/>
            <person name="Kohler A."/>
            <person name="Nagy L.G."/>
            <person name="Floudas D."/>
            <person name="Copeland A."/>
            <person name="Barry K.W."/>
            <person name="Cichocki N."/>
            <person name="Veneault-Fourrey C."/>
            <person name="LaButti K."/>
            <person name="Lindquist E.A."/>
            <person name="Lipzen A."/>
            <person name="Lundell T."/>
            <person name="Morin E."/>
            <person name="Murat C."/>
            <person name="Sun H."/>
            <person name="Tunlid A."/>
            <person name="Henrissat B."/>
            <person name="Grigoriev I.V."/>
            <person name="Hibbett D.S."/>
            <person name="Martin F."/>
            <person name="Nordberg H.P."/>
            <person name="Cantor M.N."/>
            <person name="Hua S.X."/>
        </authorList>
    </citation>
    <scope>NUCLEOTIDE SEQUENCE [LARGE SCALE GENOMIC DNA]</scope>
    <source>
        <strain evidence="1 2">Foug A</strain>
    </source>
</reference>
<gene>
    <name evidence="1" type="ORF">SCLCIDRAFT_1207053</name>
</gene>
<name>A0A0C3ERX2_9AGAM</name>
<protein>
    <submittedName>
        <fullName evidence="1">Uncharacterized protein</fullName>
    </submittedName>
</protein>
<dbReference type="Proteomes" id="UP000053989">
    <property type="component" value="Unassembled WGS sequence"/>
</dbReference>
<sequence>MRRFLKSPERIMPEEITKPMAPVASHEACGPPSDHEVHICTPYSFCFGGTLVYVLLCKQVMTNLYTVEPLVQ</sequence>
<dbReference type="AlphaFoldDB" id="A0A0C3ERX2"/>
<evidence type="ECO:0000313" key="1">
    <source>
        <dbReference type="EMBL" id="KIM70869.1"/>
    </source>
</evidence>
<accession>A0A0C3ERX2</accession>
<proteinExistence type="predicted"/>
<reference evidence="2" key="2">
    <citation type="submission" date="2015-01" db="EMBL/GenBank/DDBJ databases">
        <title>Evolutionary Origins and Diversification of the Mycorrhizal Mutualists.</title>
        <authorList>
            <consortium name="DOE Joint Genome Institute"/>
            <consortium name="Mycorrhizal Genomics Consortium"/>
            <person name="Kohler A."/>
            <person name="Kuo A."/>
            <person name="Nagy L.G."/>
            <person name="Floudas D."/>
            <person name="Copeland A."/>
            <person name="Barry K.W."/>
            <person name="Cichocki N."/>
            <person name="Veneault-Fourrey C."/>
            <person name="LaButti K."/>
            <person name="Lindquist E.A."/>
            <person name="Lipzen A."/>
            <person name="Lundell T."/>
            <person name="Morin E."/>
            <person name="Murat C."/>
            <person name="Riley R."/>
            <person name="Ohm R."/>
            <person name="Sun H."/>
            <person name="Tunlid A."/>
            <person name="Henrissat B."/>
            <person name="Grigoriev I.V."/>
            <person name="Hibbett D.S."/>
            <person name="Martin F."/>
        </authorList>
    </citation>
    <scope>NUCLEOTIDE SEQUENCE [LARGE SCALE GENOMIC DNA]</scope>
    <source>
        <strain evidence="2">Foug A</strain>
    </source>
</reference>
<keyword evidence="2" id="KW-1185">Reference proteome</keyword>